<dbReference type="PANTHER" id="PTHR42928:SF5">
    <property type="entry name" value="BLR1237 PROTEIN"/>
    <property type="match status" value="1"/>
</dbReference>
<evidence type="ECO:0000313" key="2">
    <source>
        <dbReference type="EMBL" id="GLK80379.1"/>
    </source>
</evidence>
<dbReference type="Proteomes" id="UP001143309">
    <property type="component" value="Unassembled WGS sequence"/>
</dbReference>
<proteinExistence type="inferred from homology"/>
<gene>
    <name evidence="2" type="ORF">GCM10008174_21200</name>
</gene>
<comment type="caution">
    <text evidence="2">The sequence shown here is derived from an EMBL/GenBank/DDBJ whole genome shotgun (WGS) entry which is preliminary data.</text>
</comment>
<dbReference type="RefSeq" id="WP_271200840.1">
    <property type="nucleotide sequence ID" value="NZ_BSFL01000002.1"/>
</dbReference>
<dbReference type="Pfam" id="PF03401">
    <property type="entry name" value="TctC"/>
    <property type="match status" value="1"/>
</dbReference>
<evidence type="ECO:0008006" key="4">
    <source>
        <dbReference type="Google" id="ProtNLM"/>
    </source>
</evidence>
<dbReference type="Gene3D" id="3.40.190.150">
    <property type="entry name" value="Bordetella uptake gene, domain 1"/>
    <property type="match status" value="1"/>
</dbReference>
<dbReference type="CDD" id="cd07012">
    <property type="entry name" value="PBP2_Bug_TTT"/>
    <property type="match status" value="1"/>
</dbReference>
<dbReference type="SUPFAM" id="SSF53850">
    <property type="entry name" value="Periplasmic binding protein-like II"/>
    <property type="match status" value="1"/>
</dbReference>
<reference evidence="2" key="2">
    <citation type="submission" date="2023-01" db="EMBL/GenBank/DDBJ databases">
        <authorList>
            <person name="Sun Q."/>
            <person name="Evtushenko L."/>
        </authorList>
    </citation>
    <scope>NUCLEOTIDE SEQUENCE</scope>
    <source>
        <strain evidence="2">VKM B-2748</strain>
    </source>
</reference>
<reference evidence="2" key="1">
    <citation type="journal article" date="2014" name="Int. J. Syst. Evol. Microbiol.">
        <title>Complete genome sequence of Corynebacterium casei LMG S-19264T (=DSM 44701T), isolated from a smear-ripened cheese.</title>
        <authorList>
            <consortium name="US DOE Joint Genome Institute (JGI-PGF)"/>
            <person name="Walter F."/>
            <person name="Albersmeier A."/>
            <person name="Kalinowski J."/>
            <person name="Ruckert C."/>
        </authorList>
    </citation>
    <scope>NUCLEOTIDE SEQUENCE</scope>
    <source>
        <strain evidence="2">VKM B-2748</strain>
    </source>
</reference>
<name>A0A9W6N6L4_9HYPH</name>
<dbReference type="InterPro" id="IPR042100">
    <property type="entry name" value="Bug_dom1"/>
</dbReference>
<evidence type="ECO:0000256" key="1">
    <source>
        <dbReference type="ARBA" id="ARBA00006987"/>
    </source>
</evidence>
<comment type="similarity">
    <text evidence="1">Belongs to the UPF0065 (bug) family.</text>
</comment>
<protein>
    <recommendedName>
        <fullName evidence="4">Tripartite tricarboxylate transporter substrate binding protein</fullName>
    </recommendedName>
</protein>
<dbReference type="InterPro" id="IPR005064">
    <property type="entry name" value="BUG"/>
</dbReference>
<dbReference type="AlphaFoldDB" id="A0A9W6N6L4"/>
<sequence length="331" mass="34673">MPHGPSRREATAGLAGALALGLSRPARAAVTTLIAPFPPGGAVDLLARMLAERLGPKLGRTVVVENRAGAGGMLGTSAVVKAAPDGETLGLVSTSQLIANKYLYASQPYDPDVDLTPMTRIVTGTVVCVVNARTARERGWATFRDLIAWAKAHPDEVRMGSSGQGQVSHLMIELVKARTGAAILHVPYKGGGPAIVDLLGGVIDMMFDVTPALVPHVRDGSFAALAVGGRERIAALPDVPGMKEFADLGLGDVDLQTWYAVVGPKGLPADVQAKLRDAVAAAMTDPALTEKLEPSGFSVALDASPDDLRRRVADEDPMWRELVRLSGAKLE</sequence>
<evidence type="ECO:0000313" key="3">
    <source>
        <dbReference type="Proteomes" id="UP001143309"/>
    </source>
</evidence>
<dbReference type="EMBL" id="BSFL01000002">
    <property type="protein sequence ID" value="GLK80379.1"/>
    <property type="molecule type" value="Genomic_DNA"/>
</dbReference>
<dbReference type="Gene3D" id="3.40.190.10">
    <property type="entry name" value="Periplasmic binding protein-like II"/>
    <property type="match status" value="1"/>
</dbReference>
<dbReference type="PIRSF" id="PIRSF017082">
    <property type="entry name" value="YflP"/>
    <property type="match status" value="1"/>
</dbReference>
<keyword evidence="3" id="KW-1185">Reference proteome</keyword>
<dbReference type="PANTHER" id="PTHR42928">
    <property type="entry name" value="TRICARBOXYLATE-BINDING PROTEIN"/>
    <property type="match status" value="1"/>
</dbReference>
<accession>A0A9W6N6L4</accession>
<organism evidence="2 3">
    <name type="scientific">Methylopila turkensis</name>
    <dbReference type="NCBI Taxonomy" id="1437816"/>
    <lineage>
        <taxon>Bacteria</taxon>
        <taxon>Pseudomonadati</taxon>
        <taxon>Pseudomonadota</taxon>
        <taxon>Alphaproteobacteria</taxon>
        <taxon>Hyphomicrobiales</taxon>
        <taxon>Methylopilaceae</taxon>
        <taxon>Methylopila</taxon>
    </lineage>
</organism>